<keyword evidence="2" id="KW-0812">Transmembrane</keyword>
<evidence type="ECO:0000313" key="3">
    <source>
        <dbReference type="EMBL" id="MBI3540055.1"/>
    </source>
</evidence>
<dbReference type="AlphaFoldDB" id="A0A9D6LAL6"/>
<feature type="region of interest" description="Disordered" evidence="1">
    <location>
        <begin position="1"/>
        <end position="28"/>
    </location>
</feature>
<feature type="transmembrane region" description="Helical" evidence="2">
    <location>
        <begin position="39"/>
        <end position="57"/>
    </location>
</feature>
<protein>
    <recommendedName>
        <fullName evidence="5">ECF transporter S component</fullName>
    </recommendedName>
</protein>
<proteinExistence type="predicted"/>
<keyword evidence="2" id="KW-0472">Membrane</keyword>
<feature type="transmembrane region" description="Helical" evidence="2">
    <location>
        <begin position="184"/>
        <end position="202"/>
    </location>
</feature>
<accession>A0A9D6LAL6</accession>
<reference evidence="3" key="1">
    <citation type="submission" date="2020-07" db="EMBL/GenBank/DDBJ databases">
        <title>Huge and variable diversity of episymbiotic CPR bacteria and DPANN archaea in groundwater ecosystems.</title>
        <authorList>
            <person name="He C.Y."/>
            <person name="Keren R."/>
            <person name="Whittaker M."/>
            <person name="Farag I.F."/>
            <person name="Doudna J."/>
            <person name="Cate J.H.D."/>
            <person name="Banfield J.F."/>
        </authorList>
    </citation>
    <scope>NUCLEOTIDE SEQUENCE</scope>
    <source>
        <strain evidence="3">NC_groundwater_928_Pr1_S-0.2um_72_17</strain>
    </source>
</reference>
<evidence type="ECO:0000256" key="1">
    <source>
        <dbReference type="SAM" id="MobiDB-lite"/>
    </source>
</evidence>
<name>A0A9D6LAL6_UNCEI</name>
<gene>
    <name evidence="3" type="ORF">HY076_07260</name>
</gene>
<evidence type="ECO:0000256" key="2">
    <source>
        <dbReference type="SAM" id="Phobius"/>
    </source>
</evidence>
<evidence type="ECO:0008006" key="5">
    <source>
        <dbReference type="Google" id="ProtNLM"/>
    </source>
</evidence>
<evidence type="ECO:0000313" key="4">
    <source>
        <dbReference type="Proteomes" id="UP000807850"/>
    </source>
</evidence>
<sequence length="207" mass="21100">MNGRNPGRITRPAAGGCPARDPARRASPIARQPYSSRRLSYAALLVAAGLTGVYAETIPNFEVLTLVVFCAGVLLGARDGALVGGVSMLLYSLLNPYGPAPPLVTAAQVVGSAAAGVAGAMFAAAGLPRGPAGARAGVLALAAIGITAFFDLITNVATGLVYGQMKMWLIGGIAFSLWHIGTNVALFVVLGTTLTAVFARYAERLSV</sequence>
<keyword evidence="2" id="KW-1133">Transmembrane helix</keyword>
<dbReference type="Proteomes" id="UP000807850">
    <property type="component" value="Unassembled WGS sequence"/>
</dbReference>
<feature type="transmembrane region" description="Helical" evidence="2">
    <location>
        <begin position="133"/>
        <end position="153"/>
    </location>
</feature>
<dbReference type="EMBL" id="JACQAY010000235">
    <property type="protein sequence ID" value="MBI3540055.1"/>
    <property type="molecule type" value="Genomic_DNA"/>
</dbReference>
<feature type="transmembrane region" description="Helical" evidence="2">
    <location>
        <begin position="103"/>
        <end position="127"/>
    </location>
</feature>
<dbReference type="Gene3D" id="1.10.1760.20">
    <property type="match status" value="1"/>
</dbReference>
<organism evidence="3 4">
    <name type="scientific">Eiseniibacteriota bacterium</name>
    <dbReference type="NCBI Taxonomy" id="2212470"/>
    <lineage>
        <taxon>Bacteria</taxon>
        <taxon>Candidatus Eiseniibacteriota</taxon>
    </lineage>
</organism>
<comment type="caution">
    <text evidence="3">The sequence shown here is derived from an EMBL/GenBank/DDBJ whole genome shotgun (WGS) entry which is preliminary data.</text>
</comment>